<dbReference type="InterPro" id="IPR007627">
    <property type="entry name" value="RNA_pol_sigma70_r2"/>
</dbReference>
<dbReference type="InterPro" id="IPR014284">
    <property type="entry name" value="RNA_pol_sigma-70_dom"/>
</dbReference>
<comment type="caution">
    <text evidence="8">The sequence shown here is derived from an EMBL/GenBank/DDBJ whole genome shotgun (WGS) entry which is preliminary data.</text>
</comment>
<gene>
    <name evidence="8" type="primary">sigZ</name>
    <name evidence="8" type="ORF">PEDI_01700</name>
</gene>
<evidence type="ECO:0000256" key="5">
    <source>
        <dbReference type="NCBIfam" id="TIGR02959"/>
    </source>
</evidence>
<protein>
    <recommendedName>
        <fullName evidence="5">RNA polymerase sigma factor SigZ</fullName>
    </recommendedName>
</protein>
<dbReference type="NCBIfam" id="TIGR02937">
    <property type="entry name" value="sigma70-ECF"/>
    <property type="match status" value="1"/>
</dbReference>
<dbReference type="PANTHER" id="PTHR43133">
    <property type="entry name" value="RNA POLYMERASE ECF-TYPE SIGMA FACTO"/>
    <property type="match status" value="1"/>
</dbReference>
<evidence type="ECO:0000313" key="8">
    <source>
        <dbReference type="EMBL" id="GJM59618.1"/>
    </source>
</evidence>
<dbReference type="SUPFAM" id="SSF88659">
    <property type="entry name" value="Sigma3 and sigma4 domains of RNA polymerase sigma factors"/>
    <property type="match status" value="1"/>
</dbReference>
<keyword evidence="2" id="KW-0805">Transcription regulation</keyword>
<dbReference type="Gene3D" id="1.10.1740.10">
    <property type="match status" value="1"/>
</dbReference>
<dbReference type="Gene3D" id="1.10.10.10">
    <property type="entry name" value="Winged helix-like DNA-binding domain superfamily/Winged helix DNA-binding domain"/>
    <property type="match status" value="1"/>
</dbReference>
<evidence type="ECO:0000256" key="3">
    <source>
        <dbReference type="ARBA" id="ARBA00023082"/>
    </source>
</evidence>
<dbReference type="SUPFAM" id="SSF88946">
    <property type="entry name" value="Sigma2 domain of RNA polymerase sigma factors"/>
    <property type="match status" value="1"/>
</dbReference>
<dbReference type="InterPro" id="IPR036388">
    <property type="entry name" value="WH-like_DNA-bd_sf"/>
</dbReference>
<accession>A0AAN4VTU0</accession>
<dbReference type="InterPro" id="IPR013324">
    <property type="entry name" value="RNA_pol_sigma_r3/r4-like"/>
</dbReference>
<dbReference type="GO" id="GO:0006352">
    <property type="term" value="P:DNA-templated transcription initiation"/>
    <property type="evidence" value="ECO:0007669"/>
    <property type="project" value="InterPro"/>
</dbReference>
<dbReference type="PANTHER" id="PTHR43133:SF62">
    <property type="entry name" value="RNA POLYMERASE SIGMA FACTOR SIGZ"/>
    <property type="match status" value="1"/>
</dbReference>
<dbReference type="InterPro" id="IPR014304">
    <property type="entry name" value="RNA_pol_sigma-Z"/>
</dbReference>
<keyword evidence="9" id="KW-1185">Reference proteome</keyword>
<dbReference type="GO" id="GO:0003677">
    <property type="term" value="F:DNA binding"/>
    <property type="evidence" value="ECO:0007669"/>
    <property type="project" value="InterPro"/>
</dbReference>
<keyword evidence="3" id="KW-0731">Sigma factor</keyword>
<dbReference type="InterPro" id="IPR013249">
    <property type="entry name" value="RNA_pol_sigma70_r4_t2"/>
</dbReference>
<evidence type="ECO:0000256" key="4">
    <source>
        <dbReference type="ARBA" id="ARBA00023163"/>
    </source>
</evidence>
<dbReference type="Pfam" id="PF04542">
    <property type="entry name" value="Sigma70_r2"/>
    <property type="match status" value="1"/>
</dbReference>
<dbReference type="CDD" id="cd06171">
    <property type="entry name" value="Sigma70_r4"/>
    <property type="match status" value="1"/>
</dbReference>
<dbReference type="RefSeq" id="WP_338235622.1">
    <property type="nucleotide sequence ID" value="NZ_BQKE01000001.1"/>
</dbReference>
<organism evidence="8 9">
    <name type="scientific">Persicobacter diffluens</name>
    <dbReference type="NCBI Taxonomy" id="981"/>
    <lineage>
        <taxon>Bacteria</taxon>
        <taxon>Pseudomonadati</taxon>
        <taxon>Bacteroidota</taxon>
        <taxon>Cytophagia</taxon>
        <taxon>Cytophagales</taxon>
        <taxon>Persicobacteraceae</taxon>
        <taxon>Persicobacter</taxon>
    </lineage>
</organism>
<comment type="similarity">
    <text evidence="1">Belongs to the sigma-70 factor family. ECF subfamily.</text>
</comment>
<proteinExistence type="inferred from homology"/>
<dbReference type="Proteomes" id="UP001310022">
    <property type="component" value="Unassembled WGS sequence"/>
</dbReference>
<reference evidence="8 9" key="1">
    <citation type="submission" date="2021-12" db="EMBL/GenBank/DDBJ databases">
        <title>Genome sequencing of bacteria with rrn-lacking chromosome and rrn-plasmid.</title>
        <authorList>
            <person name="Anda M."/>
            <person name="Iwasaki W."/>
        </authorList>
    </citation>
    <scope>NUCLEOTIDE SEQUENCE [LARGE SCALE GENOMIC DNA]</scope>
    <source>
        <strain evidence="8 9">NBRC 15940</strain>
    </source>
</reference>
<dbReference type="EMBL" id="BQKE01000001">
    <property type="protein sequence ID" value="GJM59618.1"/>
    <property type="molecule type" value="Genomic_DNA"/>
</dbReference>
<evidence type="ECO:0000256" key="1">
    <source>
        <dbReference type="ARBA" id="ARBA00010641"/>
    </source>
</evidence>
<dbReference type="Pfam" id="PF08281">
    <property type="entry name" value="Sigma70_r4_2"/>
    <property type="match status" value="1"/>
</dbReference>
<evidence type="ECO:0000259" key="7">
    <source>
        <dbReference type="Pfam" id="PF08281"/>
    </source>
</evidence>
<evidence type="ECO:0000256" key="2">
    <source>
        <dbReference type="ARBA" id="ARBA00023015"/>
    </source>
</evidence>
<feature type="domain" description="RNA polymerase sigma-70 region 2" evidence="6">
    <location>
        <begin position="9"/>
        <end position="71"/>
    </location>
</feature>
<dbReference type="GO" id="GO:0016987">
    <property type="term" value="F:sigma factor activity"/>
    <property type="evidence" value="ECO:0007669"/>
    <property type="project" value="UniProtKB-KW"/>
</dbReference>
<dbReference type="InterPro" id="IPR039425">
    <property type="entry name" value="RNA_pol_sigma-70-like"/>
</dbReference>
<keyword evidence="4" id="KW-0804">Transcription</keyword>
<dbReference type="NCBIfam" id="TIGR02959">
    <property type="entry name" value="SigZ"/>
    <property type="match status" value="1"/>
</dbReference>
<feature type="domain" description="RNA polymerase sigma factor 70 region 4 type 2" evidence="7">
    <location>
        <begin position="102"/>
        <end position="148"/>
    </location>
</feature>
<sequence>MTEHIWNNFKDQLGGFIHKRVNDYETAEDILQDVFVKIHLKSDSLKDQDQLSSWLYQITRNTIIDHYRKKQLVDYQETYNIPDLEEAQNLNGDFLPCLLPFINQLPEKYRHALEKSAQGTLNQKQLAEELNLSYSAAKSRVQRGRQKLKALFQQCCGAETDRYGNIHDYQPKCNCRKNCEAGASHCTCAITQRNS</sequence>
<evidence type="ECO:0000259" key="6">
    <source>
        <dbReference type="Pfam" id="PF04542"/>
    </source>
</evidence>
<name>A0AAN4VTU0_9BACT</name>
<evidence type="ECO:0000313" key="9">
    <source>
        <dbReference type="Proteomes" id="UP001310022"/>
    </source>
</evidence>
<dbReference type="AlphaFoldDB" id="A0AAN4VTU0"/>
<dbReference type="InterPro" id="IPR013325">
    <property type="entry name" value="RNA_pol_sigma_r2"/>
</dbReference>